<dbReference type="GO" id="GO:0003677">
    <property type="term" value="F:DNA binding"/>
    <property type="evidence" value="ECO:0007669"/>
    <property type="project" value="UniProtKB-KW"/>
</dbReference>
<keyword evidence="4" id="KW-0804">Transcription</keyword>
<accession>A0A381CC94</accession>
<dbReference type="InterPro" id="IPR038722">
    <property type="entry name" value="Ner_HTH_dom"/>
</dbReference>
<dbReference type="Gene3D" id="1.10.260.40">
    <property type="entry name" value="lambda repressor-like DNA-binding domains"/>
    <property type="match status" value="1"/>
</dbReference>
<gene>
    <name evidence="6" type="ORF">NCTC12119_04017</name>
</gene>
<proteinExistence type="inferred from homology"/>
<organism evidence="6 7">
    <name type="scientific">Buttiauxella agrestis</name>
    <dbReference type="NCBI Taxonomy" id="82977"/>
    <lineage>
        <taxon>Bacteria</taxon>
        <taxon>Pseudomonadati</taxon>
        <taxon>Pseudomonadota</taxon>
        <taxon>Gammaproteobacteria</taxon>
        <taxon>Enterobacterales</taxon>
        <taxon>Enterobacteriaceae</taxon>
        <taxon>Buttiauxella</taxon>
    </lineage>
</organism>
<dbReference type="Proteomes" id="UP000255528">
    <property type="component" value="Unassembled WGS sequence"/>
</dbReference>
<keyword evidence="2" id="KW-0805">Transcription regulation</keyword>
<dbReference type="InterPro" id="IPR010982">
    <property type="entry name" value="Lambda_DNA-bd_dom_sf"/>
</dbReference>
<dbReference type="Pfam" id="PF13693">
    <property type="entry name" value="HTH_35"/>
    <property type="match status" value="1"/>
</dbReference>
<name>A0A381CC94_9ENTR</name>
<evidence type="ECO:0000313" key="7">
    <source>
        <dbReference type="Proteomes" id="UP000255528"/>
    </source>
</evidence>
<dbReference type="EMBL" id="UIGI01000001">
    <property type="protein sequence ID" value="SUW65467.1"/>
    <property type="molecule type" value="Genomic_DNA"/>
</dbReference>
<evidence type="ECO:0000259" key="5">
    <source>
        <dbReference type="Pfam" id="PF13693"/>
    </source>
</evidence>
<dbReference type="AlphaFoldDB" id="A0A381CC94"/>
<feature type="domain" description="Ner winged helix-turn-helix DNA-binding" evidence="5">
    <location>
        <begin position="5"/>
        <end position="56"/>
    </location>
</feature>
<evidence type="ECO:0000256" key="1">
    <source>
        <dbReference type="ARBA" id="ARBA00006157"/>
    </source>
</evidence>
<keyword evidence="3 6" id="KW-0238">DNA-binding</keyword>
<protein>
    <submittedName>
        <fullName evidence="6">DNA-binding transcriptional regulator Nlp</fullName>
    </submittedName>
</protein>
<dbReference type="SUPFAM" id="SSF47413">
    <property type="entry name" value="lambda repressor-like DNA-binding domains"/>
    <property type="match status" value="1"/>
</dbReference>
<comment type="similarity">
    <text evidence="1">Belongs to the ner transcriptional regulatory family.</text>
</comment>
<evidence type="ECO:0000256" key="2">
    <source>
        <dbReference type="ARBA" id="ARBA00023015"/>
    </source>
</evidence>
<evidence type="ECO:0000313" key="6">
    <source>
        <dbReference type="EMBL" id="SUW65467.1"/>
    </source>
</evidence>
<sequence length="78" mass="8530">MTNGWHQADIIAGLRKKGTSLAALSRAACLSSSTPANALTRPWPKEEFLIADVLGVLRQKFARKSILGRTGNRLIERV</sequence>
<evidence type="ECO:0000256" key="3">
    <source>
        <dbReference type="ARBA" id="ARBA00023125"/>
    </source>
</evidence>
<reference evidence="6 7" key="1">
    <citation type="submission" date="2018-06" db="EMBL/GenBank/DDBJ databases">
        <authorList>
            <consortium name="Pathogen Informatics"/>
            <person name="Doyle S."/>
        </authorList>
    </citation>
    <scope>NUCLEOTIDE SEQUENCE [LARGE SCALE GENOMIC DNA]</scope>
    <source>
        <strain evidence="6 7">NCTC12119</strain>
    </source>
</reference>
<evidence type="ECO:0000256" key="4">
    <source>
        <dbReference type="ARBA" id="ARBA00023163"/>
    </source>
</evidence>